<protein>
    <submittedName>
        <fullName evidence="1">Uncharacterized protein</fullName>
    </submittedName>
</protein>
<proteinExistence type="predicted"/>
<comment type="caution">
    <text evidence="1">The sequence shown here is derived from an EMBL/GenBank/DDBJ whole genome shotgun (WGS) entry which is preliminary data.</text>
</comment>
<keyword evidence="2" id="KW-1185">Reference proteome</keyword>
<dbReference type="Proteomes" id="UP001221898">
    <property type="component" value="Unassembled WGS sequence"/>
</dbReference>
<evidence type="ECO:0000313" key="2">
    <source>
        <dbReference type="Proteomes" id="UP001221898"/>
    </source>
</evidence>
<reference evidence="1" key="1">
    <citation type="journal article" date="2023" name="Science">
        <title>Genome structures resolve the early diversification of teleost fishes.</title>
        <authorList>
            <person name="Parey E."/>
            <person name="Louis A."/>
            <person name="Montfort J."/>
            <person name="Bouchez O."/>
            <person name="Roques C."/>
            <person name="Iampietro C."/>
            <person name="Lluch J."/>
            <person name="Castinel A."/>
            <person name="Donnadieu C."/>
            <person name="Desvignes T."/>
            <person name="Floi Bucao C."/>
            <person name="Jouanno E."/>
            <person name="Wen M."/>
            <person name="Mejri S."/>
            <person name="Dirks R."/>
            <person name="Jansen H."/>
            <person name="Henkel C."/>
            <person name="Chen W.J."/>
            <person name="Zahm M."/>
            <person name="Cabau C."/>
            <person name="Klopp C."/>
            <person name="Thompson A.W."/>
            <person name="Robinson-Rechavi M."/>
            <person name="Braasch I."/>
            <person name="Lecointre G."/>
            <person name="Bobe J."/>
            <person name="Postlethwait J.H."/>
            <person name="Berthelot C."/>
            <person name="Roest Crollius H."/>
            <person name="Guiguen Y."/>
        </authorList>
    </citation>
    <scope>NUCLEOTIDE SEQUENCE</scope>
    <source>
        <strain evidence="1">NC1722</strain>
    </source>
</reference>
<sequence length="89" mass="10286">MPIWWKLLGQSERSPANTPSLDHHVTECVNMLMSFWPPSLLRRRGFMGSLELQWSEHSVAWGQACLGRGASRPDLEWNCRCGEEIMEEK</sequence>
<dbReference type="AlphaFoldDB" id="A0AAD7S232"/>
<dbReference type="EMBL" id="JAINUG010000126">
    <property type="protein sequence ID" value="KAJ8394458.1"/>
    <property type="molecule type" value="Genomic_DNA"/>
</dbReference>
<organism evidence="1 2">
    <name type="scientific">Aldrovandia affinis</name>
    <dbReference type="NCBI Taxonomy" id="143900"/>
    <lineage>
        <taxon>Eukaryota</taxon>
        <taxon>Metazoa</taxon>
        <taxon>Chordata</taxon>
        <taxon>Craniata</taxon>
        <taxon>Vertebrata</taxon>
        <taxon>Euteleostomi</taxon>
        <taxon>Actinopterygii</taxon>
        <taxon>Neopterygii</taxon>
        <taxon>Teleostei</taxon>
        <taxon>Notacanthiformes</taxon>
        <taxon>Halosauridae</taxon>
        <taxon>Aldrovandia</taxon>
    </lineage>
</organism>
<gene>
    <name evidence="1" type="ORF">AAFF_G00046690</name>
</gene>
<evidence type="ECO:0000313" key="1">
    <source>
        <dbReference type="EMBL" id="KAJ8394458.1"/>
    </source>
</evidence>
<name>A0AAD7S232_9TELE</name>
<accession>A0AAD7S232</accession>